<sequence length="894" mass="100303">MLNLKSRKVKNRGNNNNGLVVTQKGSYSNINVRQNTILKDRNNCVRLPDGSLCKVGSAGILPLQGWRKNLNNCGTETIVVYKDNHSKGVSKSTCYSKRIRSGMQEKKVYDSKLKKYVKKKKISSYSEYLKKRCRNYENVDFKYYNDNFYTPPNPNLDQVVNAEDISVYEYNRILRSQIFHDDFLNQSSNADIVSNYTTFVSGKDNIGYALKGGLMTSNYRQSSYFTTPQVKSVSFWVKDFNTDGVANNDGWDILFDGRTSTSSDGPLLRCNQRGKLEIFNGSIVKLYLDGIEQTLTNYGSNNFDIGTGGLETNELIGWHHIYFESAVDFKGLSMLSDYADSDAKYSSQATIDEVRLFGKHLPQLDITLLYEQPQLSYSIPKSIAPMYNNKTILFQNQIMTLPNSLENFTIRVYVTFKPNFWSYNGAIKNFGIFTLASETFNRFDSNLSNNPGYINLFIDPVTSYGGGHTTNNLKMYWGSAGSTSGHSITGSYASGNNEDSNRVNEFHDFSNLIDQRNEQFLFELSYDSYYDSYGTFTCTRMSDGEYFEYSPTNKAFQTYTEVEPVSPTTRDITHVRVGTCYGDGGVVLDNDDYFTVDDAYIYDGETLAVPGPQIPSNTFRGNCNECKEPVIHKRNNKNFYKQGAVSSGSRLDKLKFDTIMDSQKNTSDPNCPCAESKYFAGKPRFTGHVSGLPCKSFPNRINGIRHCAVPRSEPTGPELEIYLNGMTVNLINNQGTIANERNDFGNIVDGNNTTFSYLTTAGTGANHLPLSINITPSSPLSGNFLTGFVISSEISSFGNIDLEFIKLANGVTPQSMELIDVENDSGIIKSIGVSNVHNPATWHIKNHTPSNTITIRIKPMMMHQNSKIKIRFQVNSGTGSQLWPIKEIKALVRN</sequence>
<reference evidence="1" key="1">
    <citation type="journal article" date="2020" name="Nature">
        <title>Giant virus diversity and host interactions through global metagenomics.</title>
        <authorList>
            <person name="Schulz F."/>
            <person name="Roux S."/>
            <person name="Paez-Espino D."/>
            <person name="Jungbluth S."/>
            <person name="Walsh D.A."/>
            <person name="Denef V.J."/>
            <person name="McMahon K.D."/>
            <person name="Konstantinidis K.T."/>
            <person name="Eloe-Fadrosh E.A."/>
            <person name="Kyrpides N.C."/>
            <person name="Woyke T."/>
        </authorList>
    </citation>
    <scope>NUCLEOTIDE SEQUENCE</scope>
    <source>
        <strain evidence="1">GVMAG-S-1039698-54</strain>
    </source>
</reference>
<dbReference type="AlphaFoldDB" id="A0A6C0AK79"/>
<organism evidence="1">
    <name type="scientific">viral metagenome</name>
    <dbReference type="NCBI Taxonomy" id="1070528"/>
    <lineage>
        <taxon>unclassified sequences</taxon>
        <taxon>metagenomes</taxon>
        <taxon>organismal metagenomes</taxon>
    </lineage>
</organism>
<accession>A0A6C0AK79</accession>
<proteinExistence type="predicted"/>
<evidence type="ECO:0000313" key="1">
    <source>
        <dbReference type="EMBL" id="QHS80189.1"/>
    </source>
</evidence>
<protein>
    <submittedName>
        <fullName evidence="1">Uncharacterized protein</fullName>
    </submittedName>
</protein>
<dbReference type="EMBL" id="MN740675">
    <property type="protein sequence ID" value="QHS80189.1"/>
    <property type="molecule type" value="Genomic_DNA"/>
</dbReference>
<name>A0A6C0AK79_9ZZZZ</name>